<sequence>MHTTHHMIPVSGGDTVWAEDSGGDAPPVVLLHPGVGDSRIWDPLVERLAPHHRIIRYDVRGYGRSPAPTAPYTLLGDLLAVLDHFALDRVPLVGCSMGGGAALGLALLAPERVRSLVLVTPGVGGYPWPDEPEVDAEYERLMAARDIDGLTAFGLREWARSGADERAVEQLRSAATAWPGEEEHEEADPPVFDRLGEITVPAVVLLGELDRPPLVTCNEELAARLPDCRLVRMPGVDHLAPLRVPDLIAGTVLAHCG</sequence>
<evidence type="ECO:0000256" key="1">
    <source>
        <dbReference type="ARBA" id="ARBA00022801"/>
    </source>
</evidence>
<dbReference type="PRINTS" id="PR00111">
    <property type="entry name" value="ABHYDROLASE"/>
</dbReference>
<comment type="caution">
    <text evidence="3">The sequence shown here is derived from an EMBL/GenBank/DDBJ whole genome shotgun (WGS) entry which is preliminary data.</text>
</comment>
<dbReference type="SUPFAM" id="SSF53474">
    <property type="entry name" value="alpha/beta-Hydrolases"/>
    <property type="match status" value="1"/>
</dbReference>
<evidence type="ECO:0000313" key="4">
    <source>
        <dbReference type="Proteomes" id="UP001291653"/>
    </source>
</evidence>
<dbReference type="GO" id="GO:0016787">
    <property type="term" value="F:hydrolase activity"/>
    <property type="evidence" value="ECO:0007669"/>
    <property type="project" value="UniProtKB-KW"/>
</dbReference>
<dbReference type="EMBL" id="BSBI01000002">
    <property type="protein sequence ID" value="GLF93965.1"/>
    <property type="molecule type" value="Genomic_DNA"/>
</dbReference>
<organism evidence="3 4">
    <name type="scientific">Streptomyces yaizuensis</name>
    <dbReference type="NCBI Taxonomy" id="2989713"/>
    <lineage>
        <taxon>Bacteria</taxon>
        <taxon>Bacillati</taxon>
        <taxon>Actinomycetota</taxon>
        <taxon>Actinomycetes</taxon>
        <taxon>Kitasatosporales</taxon>
        <taxon>Streptomycetaceae</taxon>
        <taxon>Streptomyces</taxon>
    </lineage>
</organism>
<feature type="domain" description="AB hydrolase-1" evidence="2">
    <location>
        <begin position="26"/>
        <end position="134"/>
    </location>
</feature>
<dbReference type="PANTHER" id="PTHR43798">
    <property type="entry name" value="MONOACYLGLYCEROL LIPASE"/>
    <property type="match status" value="1"/>
</dbReference>
<dbReference type="InterPro" id="IPR029058">
    <property type="entry name" value="AB_hydrolase_fold"/>
</dbReference>
<reference evidence="3 4" key="1">
    <citation type="submission" date="2022-10" db="EMBL/GenBank/DDBJ databases">
        <title>Draft genome sequence of Streptomyces sp. YSPA8.</title>
        <authorList>
            <person name="Moriuchi R."/>
            <person name="Dohra H."/>
            <person name="Yamamura H."/>
            <person name="Kodani S."/>
        </authorList>
    </citation>
    <scope>NUCLEOTIDE SEQUENCE [LARGE SCALE GENOMIC DNA]</scope>
    <source>
        <strain evidence="3 4">YSPA8</strain>
    </source>
</reference>
<evidence type="ECO:0000313" key="3">
    <source>
        <dbReference type="EMBL" id="GLF93965.1"/>
    </source>
</evidence>
<dbReference type="InterPro" id="IPR050266">
    <property type="entry name" value="AB_hydrolase_sf"/>
</dbReference>
<keyword evidence="1 3" id="KW-0378">Hydrolase</keyword>
<gene>
    <name evidence="3" type="ORF">SYYSPA8_06730</name>
</gene>
<dbReference type="Gene3D" id="3.40.50.1820">
    <property type="entry name" value="alpha/beta hydrolase"/>
    <property type="match status" value="1"/>
</dbReference>
<dbReference type="RefSeq" id="WP_323446038.1">
    <property type="nucleotide sequence ID" value="NZ_BSBI01000002.1"/>
</dbReference>
<keyword evidence="4" id="KW-1185">Reference proteome</keyword>
<dbReference type="InterPro" id="IPR000073">
    <property type="entry name" value="AB_hydrolase_1"/>
</dbReference>
<evidence type="ECO:0000259" key="2">
    <source>
        <dbReference type="Pfam" id="PF00561"/>
    </source>
</evidence>
<dbReference type="Pfam" id="PF00561">
    <property type="entry name" value="Abhydrolase_1"/>
    <property type="match status" value="1"/>
</dbReference>
<dbReference type="PANTHER" id="PTHR43798:SF31">
    <property type="entry name" value="AB HYDROLASE SUPERFAMILY PROTEIN YCLE"/>
    <property type="match status" value="1"/>
</dbReference>
<dbReference type="Proteomes" id="UP001291653">
    <property type="component" value="Unassembled WGS sequence"/>
</dbReference>
<proteinExistence type="predicted"/>
<name>A0ABQ5NUU3_9ACTN</name>
<accession>A0ABQ5NUU3</accession>
<protein>
    <submittedName>
        <fullName evidence="3">Alpha/beta fold hydrolase</fullName>
    </submittedName>
</protein>